<comment type="caution">
    <text evidence="1">The sequence shown here is derived from an EMBL/GenBank/DDBJ whole genome shotgun (WGS) entry which is preliminary data.</text>
</comment>
<dbReference type="EMBL" id="CM042889">
    <property type="protein sequence ID" value="KAI4320475.1"/>
    <property type="molecule type" value="Genomic_DNA"/>
</dbReference>
<accession>A0ACB9M9R8</accession>
<proteinExistence type="predicted"/>
<evidence type="ECO:0000313" key="2">
    <source>
        <dbReference type="Proteomes" id="UP001057402"/>
    </source>
</evidence>
<gene>
    <name evidence="1" type="ORF">MLD38_033952</name>
</gene>
<keyword evidence="2" id="KW-1185">Reference proteome</keyword>
<sequence>MSDVAPFGDFVEKSRTVLGNLVDMTRDISWSELLTFWCGFNHQDDTFSWGSYLRVVYCNDPDNVGAVSRNYPGNYVSTTRYSLVNFIPKSLFEQFRRVANLYFLAIACVSYSPVAPFTPLSTFAPLVIVVGAAMTKEALEDWRRRKQDINANNRKVEVYCRKDHEFQVTRWKNVRVGNVVKVCKDQYFPADLFLLSSSYVDGICYVDTMNLDGETNLKLKQSLDVTSVIKDEKSLEAFDAVINCEKPNGNLFSFAGMLKYGGRDYPLSLRQILLRGSKLKNTDFIYGVAVFTGHDTKVMQNATNPPSKRSKIERKMDKIIYILFSILILISCIGSVIYGIETRRDLDGRRMRRWYLRPDESTSLFDPKRAPLSAFLHFLTGLMLYNYLIPISLYVSIEIVKVLQVVFINQDQEMYHKETNKPSRARTSNLNDDLGQVNTILSDKTGTLTCNSMEFVKCSIGGVAYGQTETEVERALARRDAESSNIDEEVPAGMAGRDMQPAPSKRRIKGFNFRDDRIMDGEWGNQENAEVIREFFRALATCHTVIPAIDRSTKEQFYEAESPDEAAFVVAAREIGFEFLDRKQTFITLLERDFRSGRHVNRKISILDILEYTSTRKRMSVIVRTEEGRLMLYSKGADSEMFKRLSEKGRRFETETMKDIKSYSQSGLRIMVVAYRELNEEEYRTWKEEIEEAKADLSADREEWVHAVADKIEKELILLGATAVEDKLQEGVQECIEMLAEAQINIWVLTGDKQETAINIGYACRLLRQQMQLIIVNLDLPEIVELERTKDREGIEAASVASVRNQLFEGMNRIALANKFDAQFGLIIDGKSLDCALSKKLEDLFLNLAGGCATVICCRSSPKQKALVTRLVKWKMGRTTVAVGDGANDVSMIQEADIGVGISGVEGMQAVLACDFSIAQFRFLERLLLVHGHWCYRRIAMMICYFFYKNIAFGFTLFWFEGYASFSGQPAYNDWYMSCFNVFFTSLPVIALGIFDQDVSAYLCLKYPFLYREGVKNILFSWHRILGWMANGLVSSVIIFFCMTNTMTYQALRKNGKVTDYEVLGIALYSSVVLAVNCQIALSINYFTWIHHLVIWGSIAFWYVFLMVYGSLSPTLSTTAYMAFLETSAPSILYWLCTVLLVATALLPYLSYRAFQMRFWPMPHDVIQQLHRDGAKGNDPGTNVPVGDERTPNEKLSCGGSGTP</sequence>
<name>A0ACB9M9R8_9MYRT</name>
<dbReference type="Proteomes" id="UP001057402">
    <property type="component" value="Chromosome 10"/>
</dbReference>
<organism evidence="1 2">
    <name type="scientific">Melastoma candidum</name>
    <dbReference type="NCBI Taxonomy" id="119954"/>
    <lineage>
        <taxon>Eukaryota</taxon>
        <taxon>Viridiplantae</taxon>
        <taxon>Streptophyta</taxon>
        <taxon>Embryophyta</taxon>
        <taxon>Tracheophyta</taxon>
        <taxon>Spermatophyta</taxon>
        <taxon>Magnoliopsida</taxon>
        <taxon>eudicotyledons</taxon>
        <taxon>Gunneridae</taxon>
        <taxon>Pentapetalae</taxon>
        <taxon>rosids</taxon>
        <taxon>malvids</taxon>
        <taxon>Myrtales</taxon>
        <taxon>Melastomataceae</taxon>
        <taxon>Melastomatoideae</taxon>
        <taxon>Melastomateae</taxon>
        <taxon>Melastoma</taxon>
    </lineage>
</organism>
<evidence type="ECO:0000313" key="1">
    <source>
        <dbReference type="EMBL" id="KAI4320475.1"/>
    </source>
</evidence>
<protein>
    <submittedName>
        <fullName evidence="1">Uncharacterized protein</fullName>
    </submittedName>
</protein>
<reference evidence="2" key="1">
    <citation type="journal article" date="2023" name="Front. Plant Sci.">
        <title>Chromosomal-level genome assembly of Melastoma candidum provides insights into trichome evolution.</title>
        <authorList>
            <person name="Zhong Y."/>
            <person name="Wu W."/>
            <person name="Sun C."/>
            <person name="Zou P."/>
            <person name="Liu Y."/>
            <person name="Dai S."/>
            <person name="Zhou R."/>
        </authorList>
    </citation>
    <scope>NUCLEOTIDE SEQUENCE [LARGE SCALE GENOMIC DNA]</scope>
</reference>